<keyword evidence="1" id="KW-1133">Transmembrane helix</keyword>
<evidence type="ECO:0000313" key="3">
    <source>
        <dbReference type="Proteomes" id="UP000285740"/>
    </source>
</evidence>
<dbReference type="AlphaFoldDB" id="A0A413T897"/>
<sequence length="227" mass="25798">MLLTLILAAMAELKFFYVEFIVIVLVVSMITKFSWKKLIVIFMALIALMVGYRIFLNVFPNIDLSIEGLYEYASSNKGYTSSGDLNRLNFFGTINNEFLGGTWKKIFGLGLGNCDSATGMNIVTTPFSKRFGGLHYNWMSTTFMYLENGVVGLIFLFGFFVLVCIKSIKQIKNNNGNKMFCRIAFVCGVIAIMNCFYNISLRLEAGYMIYILLAIPWCKKNCEMEKK</sequence>
<gene>
    <name evidence="2" type="ORF">DW918_03290</name>
</gene>
<organism evidence="2 3">
    <name type="scientific">Eubacterium ventriosum</name>
    <dbReference type="NCBI Taxonomy" id="39496"/>
    <lineage>
        <taxon>Bacteria</taxon>
        <taxon>Bacillati</taxon>
        <taxon>Bacillota</taxon>
        <taxon>Clostridia</taxon>
        <taxon>Eubacteriales</taxon>
        <taxon>Eubacteriaceae</taxon>
        <taxon>Eubacterium</taxon>
    </lineage>
</organism>
<feature type="transmembrane region" description="Helical" evidence="1">
    <location>
        <begin position="149"/>
        <end position="168"/>
    </location>
</feature>
<accession>A0A413T897</accession>
<proteinExistence type="predicted"/>
<name>A0A413T897_9FIRM</name>
<feature type="transmembrane region" description="Helical" evidence="1">
    <location>
        <begin position="38"/>
        <end position="55"/>
    </location>
</feature>
<feature type="transmembrane region" description="Helical" evidence="1">
    <location>
        <begin position="180"/>
        <end position="199"/>
    </location>
</feature>
<comment type="caution">
    <text evidence="2">The sequence shown here is derived from an EMBL/GenBank/DDBJ whole genome shotgun (WGS) entry which is preliminary data.</text>
</comment>
<evidence type="ECO:0000313" key="2">
    <source>
        <dbReference type="EMBL" id="RHA81248.1"/>
    </source>
</evidence>
<dbReference type="EMBL" id="QSFV01000006">
    <property type="protein sequence ID" value="RHA81248.1"/>
    <property type="molecule type" value="Genomic_DNA"/>
</dbReference>
<keyword evidence="1" id="KW-0812">Transmembrane</keyword>
<protein>
    <recommendedName>
        <fullName evidence="4">O-antigen ligase domain-containing protein</fullName>
    </recommendedName>
</protein>
<evidence type="ECO:0008006" key="4">
    <source>
        <dbReference type="Google" id="ProtNLM"/>
    </source>
</evidence>
<reference evidence="2 3" key="1">
    <citation type="submission" date="2018-08" db="EMBL/GenBank/DDBJ databases">
        <title>A genome reference for cultivated species of the human gut microbiota.</title>
        <authorList>
            <person name="Zou Y."/>
            <person name="Xue W."/>
            <person name="Luo G."/>
        </authorList>
    </citation>
    <scope>NUCLEOTIDE SEQUENCE [LARGE SCALE GENOMIC DNA]</scope>
    <source>
        <strain evidence="2 3">AM42-30</strain>
    </source>
</reference>
<dbReference type="Proteomes" id="UP000285740">
    <property type="component" value="Unassembled WGS sequence"/>
</dbReference>
<feature type="transmembrane region" description="Helical" evidence="1">
    <location>
        <begin position="6"/>
        <end position="26"/>
    </location>
</feature>
<keyword evidence="1" id="KW-0472">Membrane</keyword>
<evidence type="ECO:0000256" key="1">
    <source>
        <dbReference type="SAM" id="Phobius"/>
    </source>
</evidence>
<dbReference type="RefSeq" id="WP_118030174.1">
    <property type="nucleotide sequence ID" value="NZ_QSFV01000006.1"/>
</dbReference>